<protein>
    <submittedName>
        <fullName evidence="1">Uncharacterized protein</fullName>
    </submittedName>
</protein>
<dbReference type="InterPro" id="IPR032710">
    <property type="entry name" value="NTF2-like_dom_sf"/>
</dbReference>
<keyword evidence="2" id="KW-1185">Reference proteome</keyword>
<reference evidence="1 2" key="1">
    <citation type="submission" date="2020-08" db="EMBL/GenBank/DDBJ databases">
        <title>Genomic Encyclopedia of Type Strains, Phase IV (KMG-V): Genome sequencing to study the core and pangenomes of soil and plant-associated prokaryotes.</title>
        <authorList>
            <person name="Whitman W."/>
        </authorList>
    </citation>
    <scope>NUCLEOTIDE SEQUENCE [LARGE SCALE GENOMIC DNA]</scope>
    <source>
        <strain evidence="1 2">ANJLi2</strain>
    </source>
</reference>
<sequence>MNVEVSPSTIEAVVQRQLEAYNNKDIDAFMEN</sequence>
<dbReference type="Gene3D" id="3.10.450.50">
    <property type="match status" value="1"/>
</dbReference>
<dbReference type="SUPFAM" id="SSF54427">
    <property type="entry name" value="NTF2-like"/>
    <property type="match status" value="1"/>
</dbReference>
<evidence type="ECO:0000313" key="2">
    <source>
        <dbReference type="Proteomes" id="UP000541583"/>
    </source>
</evidence>
<evidence type="ECO:0000313" key="1">
    <source>
        <dbReference type="EMBL" id="MBB6112879.1"/>
    </source>
</evidence>
<dbReference type="Proteomes" id="UP000541583">
    <property type="component" value="Unassembled WGS sequence"/>
</dbReference>
<dbReference type="EMBL" id="JACHCB010000023">
    <property type="protein sequence ID" value="MBB6112879.1"/>
    <property type="molecule type" value="Genomic_DNA"/>
</dbReference>
<gene>
    <name evidence="1" type="ORF">HDF23_005662</name>
</gene>
<organism evidence="1 2">
    <name type="scientific">Mucilaginibacter lappiensis</name>
    <dbReference type="NCBI Taxonomy" id="354630"/>
    <lineage>
        <taxon>Bacteria</taxon>
        <taxon>Pseudomonadati</taxon>
        <taxon>Bacteroidota</taxon>
        <taxon>Sphingobacteriia</taxon>
        <taxon>Sphingobacteriales</taxon>
        <taxon>Sphingobacteriaceae</taxon>
        <taxon>Mucilaginibacter</taxon>
    </lineage>
</organism>
<proteinExistence type="predicted"/>
<name>A0ABR6PSW9_9SPHI</name>
<comment type="caution">
    <text evidence="1">The sequence shown here is derived from an EMBL/GenBank/DDBJ whole genome shotgun (WGS) entry which is preliminary data.</text>
</comment>
<accession>A0ABR6PSW9</accession>